<feature type="transmembrane region" description="Helical" evidence="2">
    <location>
        <begin position="90"/>
        <end position="108"/>
    </location>
</feature>
<keyword evidence="4" id="KW-1185">Reference proteome</keyword>
<accession>A0ABN9SD63</accession>
<feature type="transmembrane region" description="Helical" evidence="2">
    <location>
        <begin position="34"/>
        <end position="55"/>
    </location>
</feature>
<evidence type="ECO:0000313" key="4">
    <source>
        <dbReference type="Proteomes" id="UP001189429"/>
    </source>
</evidence>
<feature type="region of interest" description="Disordered" evidence="1">
    <location>
        <begin position="310"/>
        <end position="337"/>
    </location>
</feature>
<feature type="transmembrane region" description="Helical" evidence="2">
    <location>
        <begin position="201"/>
        <end position="222"/>
    </location>
</feature>
<name>A0ABN9SD63_9DINO</name>
<dbReference type="EMBL" id="CAUYUJ010010668">
    <property type="protein sequence ID" value="CAK0829960.1"/>
    <property type="molecule type" value="Genomic_DNA"/>
</dbReference>
<protein>
    <recommendedName>
        <fullName evidence="5">EamA domain-containing protein</fullName>
    </recommendedName>
</protein>
<gene>
    <name evidence="3" type="ORF">PCOR1329_LOCUS28739</name>
</gene>
<feature type="compositionally biased region" description="Acidic residues" evidence="1">
    <location>
        <begin position="311"/>
        <end position="325"/>
    </location>
</feature>
<keyword evidence="2" id="KW-0812">Transmembrane</keyword>
<proteinExistence type="predicted"/>
<feature type="transmembrane region" description="Helical" evidence="2">
    <location>
        <begin position="272"/>
        <end position="294"/>
    </location>
</feature>
<keyword evidence="2" id="KW-1133">Transmembrane helix</keyword>
<comment type="caution">
    <text evidence="3">The sequence shown here is derived from an EMBL/GenBank/DDBJ whole genome shotgun (WGS) entry which is preliminary data.</text>
</comment>
<reference evidence="3" key="1">
    <citation type="submission" date="2023-10" db="EMBL/GenBank/DDBJ databases">
        <authorList>
            <person name="Chen Y."/>
            <person name="Shah S."/>
            <person name="Dougan E. K."/>
            <person name="Thang M."/>
            <person name="Chan C."/>
        </authorList>
    </citation>
    <scope>NUCLEOTIDE SEQUENCE [LARGE SCALE GENOMIC DNA]</scope>
</reference>
<feature type="transmembrane region" description="Helical" evidence="2">
    <location>
        <begin position="128"/>
        <end position="151"/>
    </location>
</feature>
<evidence type="ECO:0000256" key="1">
    <source>
        <dbReference type="SAM" id="MobiDB-lite"/>
    </source>
</evidence>
<sequence>MSGVGVGFFGCLLAASDGIRKANGNRHTRRSKLGVTVGAIGSTVFGLGSLVGLYFGPVTFVTMARTGMALPANVLFSQVFQLRPLGRDDYLGTVITISSVICFMIFVGRPGDELSRDAFEEVLWSVPALSLLGGLAVIWAACTVYIDGPVFCHRHHKSEGGRGVSTATAVSLMTGCSSAFMDVSTKGWTACLRSAGGPLDVVALGGWLFWACVVANVFFMVFMRFGLSSGQHPIIWGCQHCDVLLFVPLNSVLNTLFSVVAGIVALGEGSGVISWAGLAFSGISCATGTILLAGGPQDVIDDAKSDIFTDGVEDDEGDGEADEASPQELHGAAGDPTPHAIRLCSAGNWTTAVSNLNMELKARWKHKSRIRGLVDRLSKSARRRADRTADDSDGSSETEESHEGIC</sequence>
<evidence type="ECO:0008006" key="5">
    <source>
        <dbReference type="Google" id="ProtNLM"/>
    </source>
</evidence>
<keyword evidence="2" id="KW-0472">Membrane</keyword>
<feature type="region of interest" description="Disordered" evidence="1">
    <location>
        <begin position="378"/>
        <end position="406"/>
    </location>
</feature>
<feature type="transmembrane region" description="Helical" evidence="2">
    <location>
        <begin position="243"/>
        <end position="266"/>
    </location>
</feature>
<evidence type="ECO:0000313" key="3">
    <source>
        <dbReference type="EMBL" id="CAK0829960.1"/>
    </source>
</evidence>
<evidence type="ECO:0000256" key="2">
    <source>
        <dbReference type="SAM" id="Phobius"/>
    </source>
</evidence>
<feature type="transmembrane region" description="Helical" evidence="2">
    <location>
        <begin position="163"/>
        <end position="181"/>
    </location>
</feature>
<organism evidence="3 4">
    <name type="scientific">Prorocentrum cordatum</name>
    <dbReference type="NCBI Taxonomy" id="2364126"/>
    <lineage>
        <taxon>Eukaryota</taxon>
        <taxon>Sar</taxon>
        <taxon>Alveolata</taxon>
        <taxon>Dinophyceae</taxon>
        <taxon>Prorocentrales</taxon>
        <taxon>Prorocentraceae</taxon>
        <taxon>Prorocentrum</taxon>
    </lineage>
</organism>
<dbReference type="Proteomes" id="UP001189429">
    <property type="component" value="Unassembled WGS sequence"/>
</dbReference>